<evidence type="ECO:0000256" key="1">
    <source>
        <dbReference type="SAM" id="MobiDB-lite"/>
    </source>
</evidence>
<sequence>MGGLRGVRQQLAGEAEQVLRGRNGPGGRAAGGHGVHGHCVASFRQARPTGLTWDDHSRPHSGASGPGKGLPLPLPGTGVDRRCAASGPPVLQCGPRVPHHVEHRFDMPPVNLTVNQSSIRSIDVFEIHSNPRSTGYFEENTRV</sequence>
<dbReference type="Proteomes" id="UP001501842">
    <property type="component" value="Unassembled WGS sequence"/>
</dbReference>
<keyword evidence="3" id="KW-1185">Reference proteome</keyword>
<dbReference type="EMBL" id="BAAATZ010000021">
    <property type="protein sequence ID" value="GAA2732435.1"/>
    <property type="molecule type" value="Genomic_DNA"/>
</dbReference>
<feature type="compositionally biased region" description="Gly residues" evidence="1">
    <location>
        <begin position="23"/>
        <end position="34"/>
    </location>
</feature>
<proteinExistence type="predicted"/>
<comment type="caution">
    <text evidence="2">The sequence shown here is derived from an EMBL/GenBank/DDBJ whole genome shotgun (WGS) entry which is preliminary data.</text>
</comment>
<evidence type="ECO:0000313" key="2">
    <source>
        <dbReference type="EMBL" id="GAA2732435.1"/>
    </source>
</evidence>
<reference evidence="2 3" key="1">
    <citation type="journal article" date="2019" name="Int. J. Syst. Evol. Microbiol.">
        <title>The Global Catalogue of Microorganisms (GCM) 10K type strain sequencing project: providing services to taxonomists for standard genome sequencing and annotation.</title>
        <authorList>
            <consortium name="The Broad Institute Genomics Platform"/>
            <consortium name="The Broad Institute Genome Sequencing Center for Infectious Disease"/>
            <person name="Wu L."/>
            <person name="Ma J."/>
        </authorList>
    </citation>
    <scope>NUCLEOTIDE SEQUENCE [LARGE SCALE GENOMIC DNA]</scope>
    <source>
        <strain evidence="2 3">JCM 8201</strain>
    </source>
</reference>
<name>A0ABN3UGK5_9ACTN</name>
<accession>A0ABN3UGK5</accession>
<feature type="region of interest" description="Disordered" evidence="1">
    <location>
        <begin position="20"/>
        <end position="81"/>
    </location>
</feature>
<organism evidence="2 3">
    <name type="scientific">Actinocorallia aurantiaca</name>
    <dbReference type="NCBI Taxonomy" id="46204"/>
    <lineage>
        <taxon>Bacteria</taxon>
        <taxon>Bacillati</taxon>
        <taxon>Actinomycetota</taxon>
        <taxon>Actinomycetes</taxon>
        <taxon>Streptosporangiales</taxon>
        <taxon>Thermomonosporaceae</taxon>
        <taxon>Actinocorallia</taxon>
    </lineage>
</organism>
<gene>
    <name evidence="2" type="ORF">GCM10010439_50170</name>
</gene>
<evidence type="ECO:0000313" key="3">
    <source>
        <dbReference type="Proteomes" id="UP001501842"/>
    </source>
</evidence>
<protein>
    <submittedName>
        <fullName evidence="2">Uncharacterized protein</fullName>
    </submittedName>
</protein>